<dbReference type="EMBL" id="JAAKZZ010000008">
    <property type="protein sequence ID" value="NGO67116.1"/>
    <property type="molecule type" value="Genomic_DNA"/>
</dbReference>
<accession>A0A6G4WPC6</accession>
<dbReference type="Proteomes" id="UP000477722">
    <property type="component" value="Unassembled WGS sequence"/>
</dbReference>
<keyword evidence="3" id="KW-1185">Reference proteome</keyword>
<name>A0A6G4WPC6_9ACTN</name>
<feature type="domain" description="DNA primase/polymerase bifunctional N-terminal" evidence="1">
    <location>
        <begin position="36"/>
        <end position="223"/>
    </location>
</feature>
<dbReference type="SMART" id="SM00943">
    <property type="entry name" value="Prim-Pol"/>
    <property type="match status" value="1"/>
</dbReference>
<protein>
    <submittedName>
        <fullName evidence="2">Bifunctional DNA primase/polymerase</fullName>
    </submittedName>
</protein>
<gene>
    <name evidence="2" type="ORF">G5C65_01800</name>
</gene>
<dbReference type="AlphaFoldDB" id="A0A6G4WPC6"/>
<evidence type="ECO:0000313" key="2">
    <source>
        <dbReference type="EMBL" id="NGO67116.1"/>
    </source>
</evidence>
<dbReference type="InterPro" id="IPR015330">
    <property type="entry name" value="DNA_primase/pol_bifunc_N"/>
</dbReference>
<evidence type="ECO:0000259" key="1">
    <source>
        <dbReference type="SMART" id="SM00943"/>
    </source>
</evidence>
<sequence length="238" mass="24457">MGFTIGAISGLSGFREIRELRPGSRRRSRAPACTAVAEYTGLWGWDVVPGARAARPAGGSGGARVECSCGAGACPAPGAHPLDATLEVPAGATLDEATAAWVDVPGAALLLPTGRSFDVIEVSEAAGQCALVRLERMGLPLGPVALAPTGRAWFFVAPGAAAELPELLYRMGWDDAELDLCGIGRGGHITAPPSDLAGLGPVRWLRPPTLDAAGRPPQARLLLGTLAYVCHRAAVLEP</sequence>
<evidence type="ECO:0000313" key="3">
    <source>
        <dbReference type="Proteomes" id="UP000477722"/>
    </source>
</evidence>
<proteinExistence type="predicted"/>
<reference evidence="2 3" key="1">
    <citation type="submission" date="2020-02" db="EMBL/GenBank/DDBJ databases">
        <title>Whole-genome analyses of novel actinobacteria.</title>
        <authorList>
            <person name="Sahin N."/>
            <person name="Tatar D."/>
        </authorList>
    </citation>
    <scope>NUCLEOTIDE SEQUENCE [LARGE SCALE GENOMIC DNA]</scope>
    <source>
        <strain evidence="2 3">SB3404</strain>
    </source>
</reference>
<comment type="caution">
    <text evidence="2">The sequence shown here is derived from an EMBL/GenBank/DDBJ whole genome shotgun (WGS) entry which is preliminary data.</text>
</comment>
<organism evidence="2 3">
    <name type="scientific">Streptomyces boncukensis</name>
    <dbReference type="NCBI Taxonomy" id="2711219"/>
    <lineage>
        <taxon>Bacteria</taxon>
        <taxon>Bacillati</taxon>
        <taxon>Actinomycetota</taxon>
        <taxon>Actinomycetes</taxon>
        <taxon>Kitasatosporales</taxon>
        <taxon>Streptomycetaceae</taxon>
        <taxon>Streptomyces</taxon>
    </lineage>
</organism>
<dbReference type="RefSeq" id="WP_165296778.1">
    <property type="nucleotide sequence ID" value="NZ_JAAKZZ010000008.1"/>
</dbReference>
<dbReference type="Pfam" id="PF09250">
    <property type="entry name" value="Prim-Pol"/>
    <property type="match status" value="1"/>
</dbReference>